<organism evidence="5 6">
    <name type="scientific">Geodermatophilus poikilotrophus</name>
    <dbReference type="NCBI Taxonomy" id="1333667"/>
    <lineage>
        <taxon>Bacteria</taxon>
        <taxon>Bacillati</taxon>
        <taxon>Actinomycetota</taxon>
        <taxon>Actinomycetes</taxon>
        <taxon>Geodermatophilales</taxon>
        <taxon>Geodermatophilaceae</taxon>
        <taxon>Geodermatophilus</taxon>
    </lineage>
</organism>
<gene>
    <name evidence="5" type="ORF">SAMN04488546_0184</name>
</gene>
<dbReference type="EMBL" id="FOIE01000001">
    <property type="protein sequence ID" value="SES70179.1"/>
    <property type="molecule type" value="Genomic_DNA"/>
</dbReference>
<evidence type="ECO:0000313" key="6">
    <source>
        <dbReference type="Proteomes" id="UP000198507"/>
    </source>
</evidence>
<evidence type="ECO:0000256" key="2">
    <source>
        <dbReference type="ARBA" id="ARBA00007639"/>
    </source>
</evidence>
<dbReference type="Pfam" id="PF00356">
    <property type="entry name" value="LacI"/>
    <property type="match status" value="1"/>
</dbReference>
<dbReference type="InterPro" id="IPR000843">
    <property type="entry name" value="HTH_LacI"/>
</dbReference>
<dbReference type="CDD" id="cd01392">
    <property type="entry name" value="HTH_LacI"/>
    <property type="match status" value="1"/>
</dbReference>
<dbReference type="AlphaFoldDB" id="A0A1H9YMB6"/>
<proteinExistence type="inferred from homology"/>
<comment type="similarity">
    <text evidence="2">Belongs to the bacterial solute-binding protein 2 family.</text>
</comment>
<keyword evidence="6" id="KW-1185">Reference proteome</keyword>
<dbReference type="Gene3D" id="3.40.50.2300">
    <property type="match status" value="2"/>
</dbReference>
<evidence type="ECO:0000259" key="4">
    <source>
        <dbReference type="PROSITE" id="PS50932"/>
    </source>
</evidence>
<dbReference type="PANTHER" id="PTHR30036:SF7">
    <property type="entry name" value="ABC TRANSPORTER PERIPLASMIC-BINDING PROTEIN YPHF"/>
    <property type="match status" value="1"/>
</dbReference>
<comment type="subcellular location">
    <subcellularLocation>
        <location evidence="1">Cell envelope</location>
    </subcellularLocation>
</comment>
<reference evidence="6" key="1">
    <citation type="submission" date="2016-10" db="EMBL/GenBank/DDBJ databases">
        <authorList>
            <person name="Varghese N."/>
            <person name="Submissions S."/>
        </authorList>
    </citation>
    <scope>NUCLEOTIDE SEQUENCE [LARGE SCALE GENOMIC DNA]</scope>
    <source>
        <strain evidence="6">DSM 44209</strain>
    </source>
</reference>
<dbReference type="GO" id="GO:0006355">
    <property type="term" value="P:regulation of DNA-templated transcription"/>
    <property type="evidence" value="ECO:0007669"/>
    <property type="project" value="InterPro"/>
</dbReference>
<dbReference type="SUPFAM" id="SSF47413">
    <property type="entry name" value="lambda repressor-like DNA-binding domains"/>
    <property type="match status" value="1"/>
</dbReference>
<dbReference type="CDD" id="cd06307">
    <property type="entry name" value="PBP1_sugar_binding"/>
    <property type="match status" value="1"/>
</dbReference>
<evidence type="ECO:0000313" key="5">
    <source>
        <dbReference type="EMBL" id="SES70179.1"/>
    </source>
</evidence>
<dbReference type="SMART" id="SM00354">
    <property type="entry name" value="HTH_LACI"/>
    <property type="match status" value="1"/>
</dbReference>
<accession>A0A1H9YMB6</accession>
<dbReference type="Proteomes" id="UP000198507">
    <property type="component" value="Unassembled WGS sequence"/>
</dbReference>
<evidence type="ECO:0000256" key="3">
    <source>
        <dbReference type="SAM" id="MobiDB-lite"/>
    </source>
</evidence>
<feature type="region of interest" description="Disordered" evidence="3">
    <location>
        <begin position="1"/>
        <end position="21"/>
    </location>
</feature>
<dbReference type="Pfam" id="PF13407">
    <property type="entry name" value="Peripla_BP_4"/>
    <property type="match status" value="1"/>
</dbReference>
<dbReference type="GO" id="GO:0030246">
    <property type="term" value="F:carbohydrate binding"/>
    <property type="evidence" value="ECO:0007669"/>
    <property type="project" value="TreeGrafter"/>
</dbReference>
<dbReference type="PANTHER" id="PTHR30036">
    <property type="entry name" value="D-XYLOSE-BINDING PERIPLASMIC PROTEIN"/>
    <property type="match status" value="1"/>
</dbReference>
<dbReference type="InterPro" id="IPR028082">
    <property type="entry name" value="Peripla_BP_I"/>
</dbReference>
<sequence length="367" mass="39137">MSAPLPGNPGDPSGTRQTARVAHPYPIRVIARQAGLSEATVDRVLNRRGGVRQSTVDEVHRAIADLHRQRSQVRLTGRTFFLDLVVDAPERFSAAVRAALESQLPLVRPATFRARFHLADAPPVPDLVATLDGIARRGSQGVVLKAPDSPLVVAAVERLAEAGIPVVTLVTDLPTSRRVAYVGLDNRAAGATAAYLLDQWLGEDGGAVLVTRGTGSFRGEDDREMGFRATVRTARPGRRQVDLVDATGEDDVLRGLVRDALEADPGIAAVYSMYAAGGNDATVAAFADAGRTCRAFVAHDLDAENLALLRAGRLSAVLHHDLALDLRRACHVVMQVHGALPGTPRSWHSGVQVVTPYNVPVEVLRGS</sequence>
<feature type="domain" description="HTH lacI-type" evidence="4">
    <location>
        <begin position="30"/>
        <end position="77"/>
    </location>
</feature>
<dbReference type="InterPro" id="IPR050555">
    <property type="entry name" value="Bact_Solute-Bind_Prot2"/>
</dbReference>
<name>A0A1H9YMB6_9ACTN</name>
<dbReference type="InterPro" id="IPR010982">
    <property type="entry name" value="Lambda_DNA-bd_dom_sf"/>
</dbReference>
<dbReference type="SUPFAM" id="SSF53822">
    <property type="entry name" value="Periplasmic binding protein-like I"/>
    <property type="match status" value="1"/>
</dbReference>
<dbReference type="PROSITE" id="PS50932">
    <property type="entry name" value="HTH_LACI_2"/>
    <property type="match status" value="1"/>
</dbReference>
<dbReference type="GO" id="GO:0030288">
    <property type="term" value="C:outer membrane-bounded periplasmic space"/>
    <property type="evidence" value="ECO:0007669"/>
    <property type="project" value="TreeGrafter"/>
</dbReference>
<dbReference type="Gene3D" id="1.10.260.40">
    <property type="entry name" value="lambda repressor-like DNA-binding domains"/>
    <property type="match status" value="1"/>
</dbReference>
<protein>
    <submittedName>
        <fullName evidence="5">Transcriptional regulator, LacI family</fullName>
    </submittedName>
</protein>
<evidence type="ECO:0000256" key="1">
    <source>
        <dbReference type="ARBA" id="ARBA00004196"/>
    </source>
</evidence>
<dbReference type="GO" id="GO:0003677">
    <property type="term" value="F:DNA binding"/>
    <property type="evidence" value="ECO:0007669"/>
    <property type="project" value="InterPro"/>
</dbReference>
<dbReference type="InterPro" id="IPR025997">
    <property type="entry name" value="SBP_2_dom"/>
</dbReference>